<comment type="catalytic activity">
    <reaction evidence="1">
        <text>ATP + protein L-histidine = ADP + protein N-phospho-L-histidine.</text>
        <dbReference type="EC" id="2.7.13.3"/>
    </reaction>
</comment>
<gene>
    <name evidence="8" type="ORF">AUC69_06230</name>
</gene>
<dbReference type="GO" id="GO:0000155">
    <property type="term" value="F:phosphorelay sensor kinase activity"/>
    <property type="evidence" value="ECO:0007669"/>
    <property type="project" value="InterPro"/>
</dbReference>
<dbReference type="EMBL" id="LPWF01000005">
    <property type="protein sequence ID" value="ODS01563.1"/>
    <property type="molecule type" value="Genomic_DNA"/>
</dbReference>
<keyword evidence="5" id="KW-0418">Kinase</keyword>
<dbReference type="OrthoDB" id="9801651at2"/>
<dbReference type="EC" id="2.7.13.3" evidence="2"/>
<proteinExistence type="predicted"/>
<dbReference type="Gene3D" id="3.30.565.10">
    <property type="entry name" value="Histidine kinase-like ATPase, C-terminal domain"/>
    <property type="match status" value="1"/>
</dbReference>
<evidence type="ECO:0000256" key="1">
    <source>
        <dbReference type="ARBA" id="ARBA00000085"/>
    </source>
</evidence>
<dbReference type="InterPro" id="IPR003661">
    <property type="entry name" value="HisK_dim/P_dom"/>
</dbReference>
<dbReference type="Gene3D" id="1.10.287.130">
    <property type="match status" value="1"/>
</dbReference>
<keyword evidence="3" id="KW-0597">Phosphoprotein</keyword>
<dbReference type="SUPFAM" id="SSF47384">
    <property type="entry name" value="Homodimeric domain of signal transducing histidine kinase"/>
    <property type="match status" value="1"/>
</dbReference>
<evidence type="ECO:0000256" key="3">
    <source>
        <dbReference type="ARBA" id="ARBA00022553"/>
    </source>
</evidence>
<dbReference type="STRING" id="1774969.AUC69_06230"/>
<dbReference type="GO" id="GO:0009927">
    <property type="term" value="F:histidine phosphotransfer kinase activity"/>
    <property type="evidence" value="ECO:0007669"/>
    <property type="project" value="TreeGrafter"/>
</dbReference>
<keyword evidence="9" id="KW-1185">Reference proteome</keyword>
<evidence type="ECO:0000256" key="6">
    <source>
        <dbReference type="SAM" id="MobiDB-lite"/>
    </source>
</evidence>
<dbReference type="PROSITE" id="PS50109">
    <property type="entry name" value="HIS_KIN"/>
    <property type="match status" value="1"/>
</dbReference>
<dbReference type="Pfam" id="PF00512">
    <property type="entry name" value="HisKA"/>
    <property type="match status" value="1"/>
</dbReference>
<sequence>MVFALSPLDTDQDTQVLRLIDQADLDAELPAPETVAAAQEPETPTPVTEMPAPKAETTPPSEPAIAPAPRRAIDPEAASRRLDFLAKVSHEVRTPLNSIIGFTELMLQERFGPIGNPRYRGYTEDIHQSGLYALSLLNDLLDISKIEAGKFELDFTAVDVAEVVESCVASLQPLAKRTRIVLRTSLAQDLPLVVADPRRLKQTLLNLLTNAIKFTTEGGQVIVSGTLVDGELRVRVRDNGVGMSKNEIAYAMQPFHQLDTAPRRQSGTGLGLPLTKALADANRARLELTSEPGVGTSADIIFPAERLFAS</sequence>
<feature type="domain" description="Histidine kinase" evidence="7">
    <location>
        <begin position="87"/>
        <end position="306"/>
    </location>
</feature>
<name>A0A1E3W6X8_9HYPH</name>
<dbReference type="RefSeq" id="WP_069440720.1">
    <property type="nucleotide sequence ID" value="NZ_LPWF01000005.1"/>
</dbReference>
<dbReference type="InterPro" id="IPR003594">
    <property type="entry name" value="HATPase_dom"/>
</dbReference>
<dbReference type="InterPro" id="IPR005467">
    <property type="entry name" value="His_kinase_dom"/>
</dbReference>
<protein>
    <recommendedName>
        <fullName evidence="2">histidine kinase</fullName>
        <ecNumber evidence="2">2.7.13.3</ecNumber>
    </recommendedName>
</protein>
<reference evidence="8 9" key="1">
    <citation type="journal article" date="2016" name="Environ. Microbiol.">
        <title>New Methyloceanibacter diversity from North Sea sediments includes methanotroph containing solely the soluble methane monooxygenase.</title>
        <authorList>
            <person name="Vekeman B."/>
            <person name="Kerckhof F.M."/>
            <person name="Cremers G."/>
            <person name="de Vos P."/>
            <person name="Vandamme P."/>
            <person name="Boon N."/>
            <person name="Op den Camp H.J."/>
            <person name="Heylen K."/>
        </authorList>
    </citation>
    <scope>NUCLEOTIDE SEQUENCE [LARGE SCALE GENOMIC DNA]</scope>
    <source>
        <strain evidence="8 9">R-67175</strain>
    </source>
</reference>
<evidence type="ECO:0000256" key="4">
    <source>
        <dbReference type="ARBA" id="ARBA00022679"/>
    </source>
</evidence>
<evidence type="ECO:0000313" key="9">
    <source>
        <dbReference type="Proteomes" id="UP000094472"/>
    </source>
</evidence>
<dbReference type="Pfam" id="PF02518">
    <property type="entry name" value="HATPase_c"/>
    <property type="match status" value="1"/>
</dbReference>
<evidence type="ECO:0000256" key="2">
    <source>
        <dbReference type="ARBA" id="ARBA00012438"/>
    </source>
</evidence>
<accession>A0A1E3W6X8</accession>
<dbReference type="AlphaFoldDB" id="A0A1E3W6X8"/>
<dbReference type="SUPFAM" id="SSF55874">
    <property type="entry name" value="ATPase domain of HSP90 chaperone/DNA topoisomerase II/histidine kinase"/>
    <property type="match status" value="1"/>
</dbReference>
<dbReference type="InterPro" id="IPR036097">
    <property type="entry name" value="HisK_dim/P_sf"/>
</dbReference>
<dbReference type="InterPro" id="IPR036890">
    <property type="entry name" value="HATPase_C_sf"/>
</dbReference>
<dbReference type="SMART" id="SM00388">
    <property type="entry name" value="HisKA"/>
    <property type="match status" value="1"/>
</dbReference>
<dbReference type="Proteomes" id="UP000094472">
    <property type="component" value="Unassembled WGS sequence"/>
</dbReference>
<dbReference type="PRINTS" id="PR00344">
    <property type="entry name" value="BCTRLSENSOR"/>
</dbReference>
<evidence type="ECO:0000256" key="5">
    <source>
        <dbReference type="ARBA" id="ARBA00022777"/>
    </source>
</evidence>
<evidence type="ECO:0000313" key="8">
    <source>
        <dbReference type="EMBL" id="ODS01563.1"/>
    </source>
</evidence>
<dbReference type="PANTHER" id="PTHR43047:SF72">
    <property type="entry name" value="OSMOSENSING HISTIDINE PROTEIN KINASE SLN1"/>
    <property type="match status" value="1"/>
</dbReference>
<feature type="region of interest" description="Disordered" evidence="6">
    <location>
        <begin position="35"/>
        <end position="67"/>
    </location>
</feature>
<dbReference type="SMART" id="SM00387">
    <property type="entry name" value="HATPase_c"/>
    <property type="match status" value="1"/>
</dbReference>
<dbReference type="GO" id="GO:0005886">
    <property type="term" value="C:plasma membrane"/>
    <property type="evidence" value="ECO:0007669"/>
    <property type="project" value="TreeGrafter"/>
</dbReference>
<evidence type="ECO:0000259" key="7">
    <source>
        <dbReference type="PROSITE" id="PS50109"/>
    </source>
</evidence>
<comment type="caution">
    <text evidence="8">The sequence shown here is derived from an EMBL/GenBank/DDBJ whole genome shotgun (WGS) entry which is preliminary data.</text>
</comment>
<dbReference type="CDD" id="cd00082">
    <property type="entry name" value="HisKA"/>
    <property type="match status" value="1"/>
</dbReference>
<dbReference type="InterPro" id="IPR004358">
    <property type="entry name" value="Sig_transdc_His_kin-like_C"/>
</dbReference>
<dbReference type="PANTHER" id="PTHR43047">
    <property type="entry name" value="TWO-COMPONENT HISTIDINE PROTEIN KINASE"/>
    <property type="match status" value="1"/>
</dbReference>
<keyword evidence="4" id="KW-0808">Transferase</keyword>
<organism evidence="8 9">
    <name type="scientific">Methyloceanibacter superfactus</name>
    <dbReference type="NCBI Taxonomy" id="1774969"/>
    <lineage>
        <taxon>Bacteria</taxon>
        <taxon>Pseudomonadati</taxon>
        <taxon>Pseudomonadota</taxon>
        <taxon>Alphaproteobacteria</taxon>
        <taxon>Hyphomicrobiales</taxon>
        <taxon>Hyphomicrobiaceae</taxon>
        <taxon>Methyloceanibacter</taxon>
    </lineage>
</organism>